<evidence type="ECO:0000313" key="3">
    <source>
        <dbReference type="EMBL" id="EPX73699.1"/>
    </source>
</evidence>
<dbReference type="InterPro" id="IPR049545">
    <property type="entry name" value="Gta3_dom"/>
</dbReference>
<gene>
    <name evidence="3" type="ORF">SOCG_02917</name>
</gene>
<feature type="region of interest" description="Disordered" evidence="1">
    <location>
        <begin position="110"/>
        <end position="129"/>
    </location>
</feature>
<sequence>MAFLKPSSSSLAKLLTAKPSGELSFEAFQHLSRLVAIDVPSSDAEKENMLNKLNEGIGRMHAMEQADTSHIDHPFHTLSFPVDVEELNTPTEENQTNWDVFRNSKMSEPPYFISKMSHSNPSTDEASRN</sequence>
<proteinExistence type="predicted"/>
<protein>
    <recommendedName>
        <fullName evidence="2">Glutamyl-tRNA amidotransferase complex subunit Gta3 domain-containing protein</fullName>
    </recommendedName>
</protein>
<dbReference type="HOGENOM" id="CLU_1950068_0_0_1"/>
<dbReference type="GeneID" id="25031891"/>
<feature type="compositionally biased region" description="Polar residues" evidence="1">
    <location>
        <begin position="116"/>
        <end position="129"/>
    </location>
</feature>
<organism evidence="3 4">
    <name type="scientific">Schizosaccharomyces octosporus (strain yFS286)</name>
    <name type="common">Fission yeast</name>
    <name type="synonym">Octosporomyces octosporus</name>
    <dbReference type="NCBI Taxonomy" id="483514"/>
    <lineage>
        <taxon>Eukaryota</taxon>
        <taxon>Fungi</taxon>
        <taxon>Dikarya</taxon>
        <taxon>Ascomycota</taxon>
        <taxon>Taphrinomycotina</taxon>
        <taxon>Schizosaccharomycetes</taxon>
        <taxon>Schizosaccharomycetales</taxon>
        <taxon>Schizosaccharomycetaceae</taxon>
        <taxon>Schizosaccharomyces</taxon>
    </lineage>
</organism>
<keyword evidence="4" id="KW-1185">Reference proteome</keyword>
<dbReference type="RefSeq" id="XP_013016861.1">
    <property type="nucleotide sequence ID" value="XM_013161407.1"/>
</dbReference>
<dbReference type="Pfam" id="PF20978">
    <property type="entry name" value="Gta3"/>
    <property type="match status" value="1"/>
</dbReference>
<name>S9RI68_SCHOY</name>
<evidence type="ECO:0000256" key="1">
    <source>
        <dbReference type="SAM" id="MobiDB-lite"/>
    </source>
</evidence>
<evidence type="ECO:0000259" key="2">
    <source>
        <dbReference type="Pfam" id="PF20978"/>
    </source>
</evidence>
<evidence type="ECO:0000313" key="4">
    <source>
        <dbReference type="Proteomes" id="UP000016088"/>
    </source>
</evidence>
<feature type="domain" description="Glutamyl-tRNA amidotransferase complex subunit Gta3" evidence="2">
    <location>
        <begin position="16"/>
        <end position="75"/>
    </location>
</feature>
<dbReference type="OrthoDB" id="5381966at2759"/>
<reference evidence="3 4" key="1">
    <citation type="journal article" date="2011" name="Science">
        <title>Comparative functional genomics of the fission yeasts.</title>
        <authorList>
            <person name="Rhind N."/>
            <person name="Chen Z."/>
            <person name="Yassour M."/>
            <person name="Thompson D.A."/>
            <person name="Haas B.J."/>
            <person name="Habib N."/>
            <person name="Wapinski I."/>
            <person name="Roy S."/>
            <person name="Lin M.F."/>
            <person name="Heiman D.I."/>
            <person name="Young S.K."/>
            <person name="Furuya K."/>
            <person name="Guo Y."/>
            <person name="Pidoux A."/>
            <person name="Chen H.M."/>
            <person name="Robbertse B."/>
            <person name="Goldberg J.M."/>
            <person name="Aoki K."/>
            <person name="Bayne E.H."/>
            <person name="Berlin A.M."/>
            <person name="Desjardins C.A."/>
            <person name="Dobbs E."/>
            <person name="Dukaj L."/>
            <person name="Fan L."/>
            <person name="FitzGerald M.G."/>
            <person name="French C."/>
            <person name="Gujja S."/>
            <person name="Hansen K."/>
            <person name="Keifenheim D."/>
            <person name="Levin J.Z."/>
            <person name="Mosher R.A."/>
            <person name="Mueller C.A."/>
            <person name="Pfiffner J."/>
            <person name="Priest M."/>
            <person name="Russ C."/>
            <person name="Smialowska A."/>
            <person name="Swoboda P."/>
            <person name="Sykes S.M."/>
            <person name="Vaughn M."/>
            <person name="Vengrova S."/>
            <person name="Yoder R."/>
            <person name="Zeng Q."/>
            <person name="Allshire R."/>
            <person name="Baulcombe D."/>
            <person name="Birren B.W."/>
            <person name="Brown W."/>
            <person name="Ekwall K."/>
            <person name="Kellis M."/>
            <person name="Leatherwood J."/>
            <person name="Levin H."/>
            <person name="Margalit H."/>
            <person name="Martienssen R."/>
            <person name="Nieduszynski C.A."/>
            <person name="Spatafora J.W."/>
            <person name="Friedman N."/>
            <person name="Dalgaard J.Z."/>
            <person name="Baumann P."/>
            <person name="Niki H."/>
            <person name="Regev A."/>
            <person name="Nusbaum C."/>
        </authorList>
    </citation>
    <scope>NUCLEOTIDE SEQUENCE [LARGE SCALE GENOMIC DNA]</scope>
    <source>
        <strain evidence="4">yFS286</strain>
    </source>
</reference>
<dbReference type="EMBL" id="KE503206">
    <property type="protein sequence ID" value="EPX73699.1"/>
    <property type="molecule type" value="Genomic_DNA"/>
</dbReference>
<accession>S9RI68</accession>
<dbReference type="AlphaFoldDB" id="S9RI68"/>
<dbReference type="OMA" id="GRMHAME"/>
<dbReference type="VEuPathDB" id="FungiDB:SOCG_02917"/>
<dbReference type="Proteomes" id="UP000016088">
    <property type="component" value="Unassembled WGS sequence"/>
</dbReference>